<evidence type="ECO:0008006" key="3">
    <source>
        <dbReference type="Google" id="ProtNLM"/>
    </source>
</evidence>
<gene>
    <name evidence="1" type="ORF">A2907_00405</name>
</gene>
<accession>A0A1F5C9J9</accession>
<name>A0A1F5C9J9_9BACT</name>
<evidence type="ECO:0000313" key="1">
    <source>
        <dbReference type="EMBL" id="OGD39520.1"/>
    </source>
</evidence>
<reference evidence="1 2" key="1">
    <citation type="journal article" date="2016" name="Nat. Commun.">
        <title>Thousands of microbial genomes shed light on interconnected biogeochemical processes in an aquifer system.</title>
        <authorList>
            <person name="Anantharaman K."/>
            <person name="Brown C.T."/>
            <person name="Hug L.A."/>
            <person name="Sharon I."/>
            <person name="Castelle C.J."/>
            <person name="Probst A.J."/>
            <person name="Thomas B.C."/>
            <person name="Singh A."/>
            <person name="Wilkins M.J."/>
            <person name="Karaoz U."/>
            <person name="Brodie E.L."/>
            <person name="Williams K.H."/>
            <person name="Hubbard S.S."/>
            <person name="Banfield J.F."/>
        </authorList>
    </citation>
    <scope>NUCLEOTIDE SEQUENCE [LARGE SCALE GENOMIC DNA]</scope>
</reference>
<organism evidence="1 2">
    <name type="scientific">Candidatus Azambacteria bacterium RIFCSPLOWO2_01_FULL_37_9</name>
    <dbReference type="NCBI Taxonomy" id="1797297"/>
    <lineage>
        <taxon>Bacteria</taxon>
        <taxon>Candidatus Azamiibacteriota</taxon>
    </lineage>
</organism>
<protein>
    <recommendedName>
        <fullName evidence="3">Addiction module toxin RelE</fullName>
    </recommendedName>
</protein>
<comment type="caution">
    <text evidence="1">The sequence shown here is derived from an EMBL/GenBank/DDBJ whole genome shotgun (WGS) entry which is preliminary data.</text>
</comment>
<proteinExistence type="predicted"/>
<dbReference type="Proteomes" id="UP000177947">
    <property type="component" value="Unassembled WGS sequence"/>
</dbReference>
<dbReference type="Pfam" id="PF05973">
    <property type="entry name" value="Gp49"/>
    <property type="match status" value="1"/>
</dbReference>
<dbReference type="AlphaFoldDB" id="A0A1F5C9J9"/>
<dbReference type="EMBL" id="MEYQ01000003">
    <property type="protein sequence ID" value="OGD39520.1"/>
    <property type="molecule type" value="Genomic_DNA"/>
</dbReference>
<dbReference type="InterPro" id="IPR009241">
    <property type="entry name" value="HigB-like"/>
</dbReference>
<sequence length="121" mass="14762">MIYNEYKIKFYTDSNGYSYVLEYIDVLPNKEKAKILKYIEFLRENKGFLDEPYSKHIKGKIRELRVDFSKNRHRILYFTFINKNIILLHSFLKKTEKTPLPEIKKAEENYKNVLNNQKIYE</sequence>
<evidence type="ECO:0000313" key="2">
    <source>
        <dbReference type="Proteomes" id="UP000177947"/>
    </source>
</evidence>